<dbReference type="AlphaFoldDB" id="A0A0G8EDP8"/>
<dbReference type="RefSeq" id="WP_046956834.1">
    <property type="nucleotide sequence ID" value="NZ_LCYI01000062.1"/>
</dbReference>
<protein>
    <submittedName>
        <fullName evidence="1">Uncharacterized protein</fullName>
    </submittedName>
</protein>
<comment type="caution">
    <text evidence="1">The sequence shown here is derived from an EMBL/GenBank/DDBJ whole genome shotgun (WGS) entry which is preliminary data.</text>
</comment>
<evidence type="ECO:0000313" key="2">
    <source>
        <dbReference type="Proteomes" id="UP000035214"/>
    </source>
</evidence>
<gene>
    <name evidence="1" type="ORF">B4077_3171</name>
</gene>
<dbReference type="PATRIC" id="fig|1396.428.peg.2523"/>
<dbReference type="Proteomes" id="UP000035214">
    <property type="component" value="Unassembled WGS sequence"/>
</dbReference>
<sequence length="136" mass="15442">MNMKTFEMREKRLAELLGAKVLWEFISAVTEEIEKQELESTPGLLEDLFIHVKETIQIQNMNKSITKAPVKTAASSIDKDTLFMEAYVELINHKFVISELAVELSSVLKELNCFVQSSLPLLQNKLDSKEPRSASL</sequence>
<organism evidence="1 2">
    <name type="scientific">Bacillus cereus</name>
    <dbReference type="NCBI Taxonomy" id="1396"/>
    <lineage>
        <taxon>Bacteria</taxon>
        <taxon>Bacillati</taxon>
        <taxon>Bacillota</taxon>
        <taxon>Bacilli</taxon>
        <taxon>Bacillales</taxon>
        <taxon>Bacillaceae</taxon>
        <taxon>Bacillus</taxon>
        <taxon>Bacillus cereus group</taxon>
    </lineage>
</organism>
<evidence type="ECO:0000313" key="1">
    <source>
        <dbReference type="EMBL" id="KLA22225.1"/>
    </source>
</evidence>
<accession>A0A0G8EDP8</accession>
<name>A0A0G8EDP8_BACCE</name>
<proteinExistence type="predicted"/>
<dbReference type="EMBL" id="LCYI01000062">
    <property type="protein sequence ID" value="KLA22225.1"/>
    <property type="molecule type" value="Genomic_DNA"/>
</dbReference>
<reference evidence="1 2" key="1">
    <citation type="submission" date="2015-04" db="EMBL/GenBank/DDBJ databases">
        <title>Draft Genome Sequences of Eight Spore-Forming Food Isolates of Bacillus cereus Genome sequencing.</title>
        <authorList>
            <person name="Krawcyk A.O."/>
            <person name="de Jong A."/>
            <person name="Eijlander R.T."/>
            <person name="Berendsen E.M."/>
            <person name="Holsappel S."/>
            <person name="Wells-Bennik M."/>
            <person name="Kuipers O.P."/>
        </authorList>
    </citation>
    <scope>NUCLEOTIDE SEQUENCE [LARGE SCALE GENOMIC DNA]</scope>
    <source>
        <strain evidence="1 2">B4077</strain>
    </source>
</reference>